<proteinExistence type="predicted"/>
<dbReference type="GO" id="GO:0006402">
    <property type="term" value="P:mRNA catabolic process"/>
    <property type="evidence" value="ECO:0007669"/>
    <property type="project" value="InterPro"/>
</dbReference>
<dbReference type="AlphaFoldDB" id="A0A146K426"/>
<dbReference type="Pfam" id="PF04078">
    <property type="entry name" value="Rcd1"/>
    <property type="match status" value="1"/>
</dbReference>
<accession>A0A146K426</accession>
<sequence length="221" mass="25862">LEDYFKKQEDISYLCKIHDEIQQSSLSSAQIQELVQQMWNWQAIPAIFVHVIITSYSTFEQPETHQESEQMKSLKSLIYLCAQFAENSQTVQEMISMRLPMYFFPILKSQFAPSDIKSSIICYFQILLKQPDVIQYFIKNQLVSLLILELGQIKTTTVHGVLLLLQTLVEKQIQYFMDPKRQEALTLALKRFIQMTESQVRSDIQKNVSIAKQIMDKIKIE</sequence>
<reference evidence="1" key="1">
    <citation type="submission" date="2015-07" db="EMBL/GenBank/DDBJ databases">
        <title>Adaptation to a free-living lifestyle via gene acquisitions in the diplomonad Trepomonas sp. PC1.</title>
        <authorList>
            <person name="Xu F."/>
            <person name="Jerlstrom-Hultqvist J."/>
            <person name="Kolisko M."/>
            <person name="Simpson A.G.B."/>
            <person name="Roger A.J."/>
            <person name="Svard S.G."/>
            <person name="Andersson J.O."/>
        </authorList>
    </citation>
    <scope>NUCLEOTIDE SEQUENCE</scope>
    <source>
        <strain evidence="1">PC1</strain>
    </source>
</reference>
<gene>
    <name evidence="1" type="ORF">TPC1_20066</name>
</gene>
<name>A0A146K426_9EUKA</name>
<dbReference type="Gene3D" id="1.25.10.10">
    <property type="entry name" value="Leucine-rich Repeat Variant"/>
    <property type="match status" value="1"/>
</dbReference>
<evidence type="ECO:0000313" key="1">
    <source>
        <dbReference type="EMBL" id="JAP90635.1"/>
    </source>
</evidence>
<dbReference type="EMBL" id="GDID01005971">
    <property type="protein sequence ID" value="JAP90635.1"/>
    <property type="molecule type" value="Transcribed_RNA"/>
</dbReference>
<organism evidence="1">
    <name type="scientific">Trepomonas sp. PC1</name>
    <dbReference type="NCBI Taxonomy" id="1076344"/>
    <lineage>
        <taxon>Eukaryota</taxon>
        <taxon>Metamonada</taxon>
        <taxon>Diplomonadida</taxon>
        <taxon>Hexamitidae</taxon>
        <taxon>Hexamitinae</taxon>
        <taxon>Trepomonas</taxon>
    </lineage>
</organism>
<dbReference type="GO" id="GO:0030014">
    <property type="term" value="C:CCR4-NOT complex"/>
    <property type="evidence" value="ECO:0007669"/>
    <property type="project" value="InterPro"/>
</dbReference>
<feature type="non-terminal residue" evidence="1">
    <location>
        <position position="221"/>
    </location>
</feature>
<dbReference type="InterPro" id="IPR007216">
    <property type="entry name" value="CNOT9"/>
</dbReference>
<feature type="non-terminal residue" evidence="1">
    <location>
        <position position="1"/>
    </location>
</feature>
<dbReference type="InterPro" id="IPR011989">
    <property type="entry name" value="ARM-like"/>
</dbReference>
<protein>
    <submittedName>
        <fullName evidence="1">Cell differentiation family, Rcd1-like domain-containing protein</fullName>
    </submittedName>
</protein>